<keyword evidence="2" id="KW-0489">Methyltransferase</keyword>
<dbReference type="GO" id="GO:0032259">
    <property type="term" value="P:methylation"/>
    <property type="evidence" value="ECO:0007669"/>
    <property type="project" value="UniProtKB-KW"/>
</dbReference>
<dbReference type="InterPro" id="IPR013217">
    <property type="entry name" value="Methyltransf_12"/>
</dbReference>
<evidence type="ECO:0000313" key="3">
    <source>
        <dbReference type="Proteomes" id="UP001201701"/>
    </source>
</evidence>
<keyword evidence="3" id="KW-1185">Reference proteome</keyword>
<dbReference type="InterPro" id="IPR029063">
    <property type="entry name" value="SAM-dependent_MTases_sf"/>
</dbReference>
<reference evidence="2 3" key="1">
    <citation type="submission" date="2022-02" db="EMBL/GenBank/DDBJ databases">
        <title>Draft genome sequence of Mezorhizobium retamae strain IRAMC:0171 isolated from Retama raetam nodules.</title>
        <authorList>
            <person name="Bengaied R."/>
            <person name="Sbissi I."/>
            <person name="Huber K."/>
            <person name="Ghodbane F."/>
            <person name="Nouioui I."/>
            <person name="Tarhouni M."/>
            <person name="Gtari M."/>
        </authorList>
    </citation>
    <scope>NUCLEOTIDE SEQUENCE [LARGE SCALE GENOMIC DNA]</scope>
    <source>
        <strain evidence="2 3">IRAMC:0171</strain>
    </source>
</reference>
<feature type="domain" description="Methyltransferase type 12" evidence="1">
    <location>
        <begin position="55"/>
        <end position="142"/>
    </location>
</feature>
<protein>
    <submittedName>
        <fullName evidence="2">Methyltransferase</fullName>
    </submittedName>
</protein>
<gene>
    <name evidence="2" type="ORF">L4923_29720</name>
</gene>
<dbReference type="EMBL" id="JAKREW010000079">
    <property type="protein sequence ID" value="MCG7509219.1"/>
    <property type="molecule type" value="Genomic_DNA"/>
</dbReference>
<dbReference type="Pfam" id="PF08242">
    <property type="entry name" value="Methyltransf_12"/>
    <property type="match status" value="1"/>
</dbReference>
<dbReference type="SUPFAM" id="SSF53335">
    <property type="entry name" value="S-adenosyl-L-methionine-dependent methyltransferases"/>
    <property type="match status" value="1"/>
</dbReference>
<sequence>MAITPEALKQSRQVIDMYEAYADRYDEIVGNEPIERVKAALKRLAAEVGTGGQVLEIGSGAGREADLLEDLGLHVRRTDATQRFLEIQAARGKKGELLDVVSDPLGGPYDAVVALCVLFYVCREEIAAVLNKIAHSLRAGGAFLVSMRHGDGEKNGDYQTVLWRRDDFAQLLEQAGMAIVWDEFAINSGNGDEWITFLAIKGS</sequence>
<evidence type="ECO:0000259" key="1">
    <source>
        <dbReference type="Pfam" id="PF08242"/>
    </source>
</evidence>
<keyword evidence="2" id="KW-0808">Transferase</keyword>
<accession>A0ABS9QRL7</accession>
<dbReference type="CDD" id="cd02440">
    <property type="entry name" value="AdoMet_MTases"/>
    <property type="match status" value="1"/>
</dbReference>
<organism evidence="2 3">
    <name type="scientific">Mesorhizobium retamae</name>
    <dbReference type="NCBI Taxonomy" id="2912854"/>
    <lineage>
        <taxon>Bacteria</taxon>
        <taxon>Pseudomonadati</taxon>
        <taxon>Pseudomonadota</taxon>
        <taxon>Alphaproteobacteria</taxon>
        <taxon>Hyphomicrobiales</taxon>
        <taxon>Phyllobacteriaceae</taxon>
        <taxon>Mesorhizobium</taxon>
    </lineage>
</organism>
<name>A0ABS9QRL7_9HYPH</name>
<dbReference type="Gene3D" id="3.40.50.150">
    <property type="entry name" value="Vaccinia Virus protein VP39"/>
    <property type="match status" value="1"/>
</dbReference>
<dbReference type="GO" id="GO:0008168">
    <property type="term" value="F:methyltransferase activity"/>
    <property type="evidence" value="ECO:0007669"/>
    <property type="project" value="UniProtKB-KW"/>
</dbReference>
<dbReference type="RefSeq" id="WP_239370714.1">
    <property type="nucleotide sequence ID" value="NZ_JAKREW010000079.1"/>
</dbReference>
<comment type="caution">
    <text evidence="2">The sequence shown here is derived from an EMBL/GenBank/DDBJ whole genome shotgun (WGS) entry which is preliminary data.</text>
</comment>
<proteinExistence type="predicted"/>
<evidence type="ECO:0000313" key="2">
    <source>
        <dbReference type="EMBL" id="MCG7509219.1"/>
    </source>
</evidence>
<dbReference type="Proteomes" id="UP001201701">
    <property type="component" value="Unassembled WGS sequence"/>
</dbReference>